<evidence type="ECO:0000313" key="10">
    <source>
        <dbReference type="EMBL" id="STP05413.1"/>
    </source>
</evidence>
<evidence type="ECO:0000256" key="5">
    <source>
        <dbReference type="ARBA" id="ARBA00022692"/>
    </source>
</evidence>
<feature type="transmembrane region" description="Helical" evidence="9">
    <location>
        <begin position="144"/>
        <end position="162"/>
    </location>
</feature>
<evidence type="ECO:0000256" key="7">
    <source>
        <dbReference type="ARBA" id="ARBA00022989"/>
    </source>
</evidence>
<evidence type="ECO:0000256" key="9">
    <source>
        <dbReference type="RuleBase" id="RU362122"/>
    </source>
</evidence>
<dbReference type="AlphaFoldDB" id="A0A377JI62"/>
<name>A0A377JI62_HAEPA</name>
<dbReference type="EMBL" id="UGHY01000002">
    <property type="protein sequence ID" value="STP05413.1"/>
    <property type="molecule type" value="Genomic_DNA"/>
</dbReference>
<dbReference type="GO" id="GO:0015190">
    <property type="term" value="F:L-leucine transmembrane transporter activity"/>
    <property type="evidence" value="ECO:0007669"/>
    <property type="project" value="TreeGrafter"/>
</dbReference>
<dbReference type="GO" id="GO:0015188">
    <property type="term" value="F:L-isoleucine transmembrane transporter activity"/>
    <property type="evidence" value="ECO:0007669"/>
    <property type="project" value="TreeGrafter"/>
</dbReference>
<accession>A0A377JI62</accession>
<feature type="transmembrane region" description="Helical" evidence="9">
    <location>
        <begin position="174"/>
        <end position="192"/>
    </location>
</feature>
<keyword evidence="4" id="KW-1003">Cell membrane</keyword>
<proteinExistence type="inferred from homology"/>
<gene>
    <name evidence="10" type="primary">brnQ_2</name>
    <name evidence="10" type="ORF">NCTC10672_01377</name>
</gene>
<dbReference type="GO" id="GO:0005886">
    <property type="term" value="C:plasma membrane"/>
    <property type="evidence" value="ECO:0007669"/>
    <property type="project" value="UniProtKB-SubCell"/>
</dbReference>
<dbReference type="GO" id="GO:0015820">
    <property type="term" value="P:L-leucine transport"/>
    <property type="evidence" value="ECO:0007669"/>
    <property type="project" value="TreeGrafter"/>
</dbReference>
<keyword evidence="3 9" id="KW-0813">Transport</keyword>
<evidence type="ECO:0000256" key="6">
    <source>
        <dbReference type="ARBA" id="ARBA00022970"/>
    </source>
</evidence>
<dbReference type="InterPro" id="IPR004685">
    <property type="entry name" value="Brnchd-chn_aa_trnsp_Livcs"/>
</dbReference>
<evidence type="ECO:0000256" key="4">
    <source>
        <dbReference type="ARBA" id="ARBA00022475"/>
    </source>
</evidence>
<evidence type="ECO:0000256" key="8">
    <source>
        <dbReference type="ARBA" id="ARBA00023136"/>
    </source>
</evidence>
<reference evidence="10 11" key="1">
    <citation type="submission" date="2018-06" db="EMBL/GenBank/DDBJ databases">
        <authorList>
            <consortium name="Pathogen Informatics"/>
            <person name="Doyle S."/>
        </authorList>
    </citation>
    <scope>NUCLEOTIDE SEQUENCE [LARGE SCALE GENOMIC DNA]</scope>
    <source>
        <strain evidence="10 11">NCTC10672</strain>
    </source>
</reference>
<evidence type="ECO:0000256" key="1">
    <source>
        <dbReference type="ARBA" id="ARBA00004651"/>
    </source>
</evidence>
<dbReference type="GO" id="GO:0005304">
    <property type="term" value="F:L-valine transmembrane transporter activity"/>
    <property type="evidence" value="ECO:0007669"/>
    <property type="project" value="TreeGrafter"/>
</dbReference>
<sequence length="238" mass="25870">MDVLAAIAFGGIVARALSAKNVTNPQKIVQYTISAGFVSVILLGCLYFALFYLGATSDAVAQGATNGGQIFSRYVNSLFGTAGTWIMAGIITLASLTTLVGVTSACGDYFSKFSTRFSYPFWIVFFTAMTTIISQYGLTKLLRVTIPALLLIYPMAIMLVVLQLVRNKLPSIRLSYYVTILVTVCFSLVDSLKNLDVLPEGLHQIMTHFPLYSQGLAWLVPALCTLVLSMIFGKTISK</sequence>
<dbReference type="Pfam" id="PF05525">
    <property type="entry name" value="Branch_AA_trans"/>
    <property type="match status" value="1"/>
</dbReference>
<evidence type="ECO:0000313" key="11">
    <source>
        <dbReference type="Proteomes" id="UP000254186"/>
    </source>
</evidence>
<dbReference type="PANTHER" id="PTHR30588:SF0">
    <property type="entry name" value="BRANCHED-CHAIN AMINO ACID PERMEASE BRNQ"/>
    <property type="match status" value="1"/>
</dbReference>
<organism evidence="10 11">
    <name type="scientific">Haemophilus parainfluenzae</name>
    <dbReference type="NCBI Taxonomy" id="729"/>
    <lineage>
        <taxon>Bacteria</taxon>
        <taxon>Pseudomonadati</taxon>
        <taxon>Pseudomonadota</taxon>
        <taxon>Gammaproteobacteria</taxon>
        <taxon>Pasteurellales</taxon>
        <taxon>Pasteurellaceae</taxon>
        <taxon>Haemophilus</taxon>
    </lineage>
</organism>
<protein>
    <recommendedName>
        <fullName evidence="9">Branched-chain amino acid transport system carrier protein</fullName>
    </recommendedName>
</protein>
<keyword evidence="6 9" id="KW-0029">Amino-acid transport</keyword>
<dbReference type="PANTHER" id="PTHR30588">
    <property type="entry name" value="BRANCHED-CHAIN AMINO ACID TRANSPORT SYSTEM 2 CARRIER PROTEIN"/>
    <property type="match status" value="1"/>
</dbReference>
<comment type="subcellular location">
    <subcellularLocation>
        <location evidence="9">Cell inner membrane</location>
        <topology evidence="9">Multi-pass membrane protein</topology>
    </subcellularLocation>
    <subcellularLocation>
        <location evidence="1">Cell membrane</location>
        <topology evidence="1">Multi-pass membrane protein</topology>
    </subcellularLocation>
</comment>
<comment type="similarity">
    <text evidence="2 9">Belongs to the branched chain amino acid transporter family.</text>
</comment>
<evidence type="ECO:0000256" key="3">
    <source>
        <dbReference type="ARBA" id="ARBA00022448"/>
    </source>
</evidence>
<evidence type="ECO:0000256" key="2">
    <source>
        <dbReference type="ARBA" id="ARBA00008540"/>
    </source>
</evidence>
<dbReference type="Proteomes" id="UP000254186">
    <property type="component" value="Unassembled WGS sequence"/>
</dbReference>
<comment type="function">
    <text evidence="9">Component of the transport system for branched-chain amino acids.</text>
</comment>
<keyword evidence="8 9" id="KW-0472">Membrane</keyword>
<feature type="transmembrane region" description="Helical" evidence="9">
    <location>
        <begin position="212"/>
        <end position="232"/>
    </location>
</feature>
<feature type="transmembrane region" description="Helical" evidence="9">
    <location>
        <begin position="119"/>
        <end position="138"/>
    </location>
</feature>
<dbReference type="GO" id="GO:0015818">
    <property type="term" value="P:isoleucine transport"/>
    <property type="evidence" value="ECO:0007669"/>
    <property type="project" value="TreeGrafter"/>
</dbReference>
<keyword evidence="5 9" id="KW-0812">Transmembrane</keyword>
<comment type="caution">
    <text evidence="9">Lacks conserved residue(s) required for the propagation of feature annotation.</text>
</comment>
<feature type="transmembrane region" description="Helical" evidence="9">
    <location>
        <begin position="28"/>
        <end position="53"/>
    </location>
</feature>
<keyword evidence="7 9" id="KW-1133">Transmembrane helix</keyword>